<proteinExistence type="predicted"/>
<protein>
    <submittedName>
        <fullName evidence="1">Uncharacterized protein</fullName>
    </submittedName>
</protein>
<evidence type="ECO:0000313" key="1">
    <source>
        <dbReference type="EMBL" id="KAI7961777.1"/>
    </source>
</evidence>
<gene>
    <name evidence="1" type="ORF">MJO28_002266</name>
</gene>
<reference evidence="2" key="2">
    <citation type="journal article" date="2018" name="Mol. Plant Microbe Interact.">
        <title>Genome sequence resources for the wheat stripe rust pathogen (Puccinia striiformis f. sp. tritici) and the barley stripe rust pathogen (Puccinia striiformis f. sp. hordei).</title>
        <authorList>
            <person name="Xia C."/>
            <person name="Wang M."/>
            <person name="Yin C."/>
            <person name="Cornejo O.E."/>
            <person name="Hulbert S.H."/>
            <person name="Chen X."/>
        </authorList>
    </citation>
    <scope>NUCLEOTIDE SEQUENCE [LARGE SCALE GENOMIC DNA]</scope>
    <source>
        <strain evidence="2">93-210</strain>
    </source>
</reference>
<comment type="caution">
    <text evidence="1">The sequence shown here is derived from an EMBL/GenBank/DDBJ whole genome shotgun (WGS) entry which is preliminary data.</text>
</comment>
<reference evidence="1 2" key="3">
    <citation type="journal article" date="2022" name="Microbiol. Spectr.">
        <title>Folding features and dynamics of 3D genome architecture in plant fungal pathogens.</title>
        <authorList>
            <person name="Xia C."/>
        </authorList>
    </citation>
    <scope>NUCLEOTIDE SEQUENCE [LARGE SCALE GENOMIC DNA]</scope>
    <source>
        <strain evidence="1 2">93-210</strain>
    </source>
</reference>
<dbReference type="Proteomes" id="UP001060170">
    <property type="component" value="Chromosome 2"/>
</dbReference>
<dbReference type="EMBL" id="CM045866">
    <property type="protein sequence ID" value="KAI7961777.1"/>
    <property type="molecule type" value="Genomic_DNA"/>
</dbReference>
<accession>A0ACC0EWC5</accession>
<organism evidence="1 2">
    <name type="scientific">Puccinia striiformis f. sp. tritici</name>
    <dbReference type="NCBI Taxonomy" id="168172"/>
    <lineage>
        <taxon>Eukaryota</taxon>
        <taxon>Fungi</taxon>
        <taxon>Dikarya</taxon>
        <taxon>Basidiomycota</taxon>
        <taxon>Pucciniomycotina</taxon>
        <taxon>Pucciniomycetes</taxon>
        <taxon>Pucciniales</taxon>
        <taxon>Pucciniaceae</taxon>
        <taxon>Puccinia</taxon>
    </lineage>
</organism>
<name>A0ACC0EWC5_9BASI</name>
<reference evidence="2" key="1">
    <citation type="journal article" date="2018" name="BMC Genomics">
        <title>Genomic insights into host adaptation between the wheat stripe rust pathogen (Puccinia striiformis f. sp. tritici) and the barley stripe rust pathogen (Puccinia striiformis f. sp. hordei).</title>
        <authorList>
            <person name="Xia C."/>
            <person name="Wang M."/>
            <person name="Yin C."/>
            <person name="Cornejo O.E."/>
            <person name="Hulbert S.H."/>
            <person name="Chen X."/>
        </authorList>
    </citation>
    <scope>NUCLEOTIDE SEQUENCE [LARGE SCALE GENOMIC DNA]</scope>
    <source>
        <strain evidence="2">93-210</strain>
    </source>
</reference>
<sequence length="184" mass="19999">MTRPLPRYPLAQRLIHSTPSPPHPYHTPTSHSIVQTHLVSPPTSTMRISALGFALVALTASAATRSPVARSTSLVRIYVFIGSIARSEGLPSIKLAEVHPESLAAPLVDSDSECGHGCLSIEPPEIKQVACERKDDINDVIAVDEHDQRLSISKNIPNNNSKPIGLIDRIFPSVSTERHNNHSD</sequence>
<keyword evidence="2" id="KW-1185">Reference proteome</keyword>
<evidence type="ECO:0000313" key="2">
    <source>
        <dbReference type="Proteomes" id="UP001060170"/>
    </source>
</evidence>